<gene>
    <name evidence="2" type="ORF">GA0061103_1986</name>
</gene>
<dbReference type="Proteomes" id="UP000199101">
    <property type="component" value="Unassembled WGS sequence"/>
</dbReference>
<organism evidence="2 3">
    <name type="scientific">Rhizobium multihospitium</name>
    <dbReference type="NCBI Taxonomy" id="410764"/>
    <lineage>
        <taxon>Bacteria</taxon>
        <taxon>Pseudomonadati</taxon>
        <taxon>Pseudomonadota</taxon>
        <taxon>Alphaproteobacteria</taxon>
        <taxon>Hyphomicrobiales</taxon>
        <taxon>Rhizobiaceae</taxon>
        <taxon>Rhizobium/Agrobacterium group</taxon>
        <taxon>Rhizobium</taxon>
    </lineage>
</organism>
<proteinExistence type="predicted"/>
<name>A0A1C3UDR0_9HYPH</name>
<evidence type="ECO:0000313" key="2">
    <source>
        <dbReference type="EMBL" id="SCB13623.1"/>
    </source>
</evidence>
<keyword evidence="3" id="KW-1185">Reference proteome</keyword>
<feature type="region of interest" description="Disordered" evidence="1">
    <location>
        <begin position="1"/>
        <end position="52"/>
    </location>
</feature>
<dbReference type="AlphaFoldDB" id="A0A1C3UDR0"/>
<evidence type="ECO:0000313" key="3">
    <source>
        <dbReference type="Proteomes" id="UP000199101"/>
    </source>
</evidence>
<accession>A0A1C3UDR0</accession>
<sequence length="52" mass="5901">MRPQRKPFVVEIKKNRRPRSKSSLEQAKRESTSAKKGARASVGLTRQYGDQG</sequence>
<reference evidence="3" key="1">
    <citation type="submission" date="2016-08" db="EMBL/GenBank/DDBJ databases">
        <authorList>
            <person name="Varghese N."/>
            <person name="Submissions Spin"/>
        </authorList>
    </citation>
    <scope>NUCLEOTIDE SEQUENCE [LARGE SCALE GENOMIC DNA]</scope>
    <source>
        <strain evidence="3">HAMBI 2975</strain>
    </source>
</reference>
<evidence type="ECO:0000256" key="1">
    <source>
        <dbReference type="SAM" id="MobiDB-lite"/>
    </source>
</evidence>
<dbReference type="EMBL" id="FMAG01000001">
    <property type="protein sequence ID" value="SCB13623.1"/>
    <property type="molecule type" value="Genomic_DNA"/>
</dbReference>
<protein>
    <submittedName>
        <fullName evidence="2">Uncharacterized protein</fullName>
    </submittedName>
</protein>